<feature type="domain" description="FAD-binding" evidence="8">
    <location>
        <begin position="2"/>
        <end position="337"/>
    </location>
</feature>
<dbReference type="NCBIfam" id="TIGR01988">
    <property type="entry name" value="Ubi-OHases"/>
    <property type="match status" value="1"/>
</dbReference>
<keyword evidence="4" id="KW-0285">Flavoprotein</keyword>
<comment type="cofactor">
    <cofactor evidence="1">
        <name>FAD</name>
        <dbReference type="ChEBI" id="CHEBI:57692"/>
    </cofactor>
</comment>
<gene>
    <name evidence="9" type="ORF">GR316_00720</name>
</gene>
<keyword evidence="7" id="KW-0503">Monooxygenase</keyword>
<dbReference type="Gene3D" id="3.50.50.60">
    <property type="entry name" value="FAD/NAD(P)-binding domain"/>
    <property type="match status" value="2"/>
</dbReference>
<protein>
    <submittedName>
        <fullName evidence="9">UbiH/UbiF family hydroxylase</fullName>
    </submittedName>
</protein>
<keyword evidence="6" id="KW-0560">Oxidoreductase</keyword>
<dbReference type="PRINTS" id="PR00420">
    <property type="entry name" value="RNGMNOXGNASE"/>
</dbReference>
<reference evidence="9" key="1">
    <citation type="submission" date="2020-01" db="EMBL/GenBank/DDBJ databases">
        <authorList>
            <person name="Yang Y."/>
            <person name="Kwon Y.M."/>
        </authorList>
    </citation>
    <scope>NUCLEOTIDE SEQUENCE</scope>
    <source>
        <strain evidence="9">PG104</strain>
    </source>
</reference>
<keyword evidence="10" id="KW-1185">Reference proteome</keyword>
<dbReference type="KEGG" id="fap:GR316_00720"/>
<evidence type="ECO:0000256" key="3">
    <source>
        <dbReference type="ARBA" id="ARBA00005349"/>
    </source>
</evidence>
<dbReference type="Pfam" id="PF01494">
    <property type="entry name" value="FAD_binding_3"/>
    <property type="match status" value="1"/>
</dbReference>
<name>A0A8J8MQR4_9RHOB</name>
<evidence type="ECO:0000256" key="6">
    <source>
        <dbReference type="ARBA" id="ARBA00023002"/>
    </source>
</evidence>
<evidence type="ECO:0000256" key="1">
    <source>
        <dbReference type="ARBA" id="ARBA00001974"/>
    </source>
</evidence>
<dbReference type="PANTHER" id="PTHR43876:SF7">
    <property type="entry name" value="UBIQUINONE BIOSYNTHESIS MONOOXYGENASE COQ6, MITOCHONDRIAL"/>
    <property type="match status" value="1"/>
</dbReference>
<dbReference type="InterPro" id="IPR010971">
    <property type="entry name" value="UbiH/COQ6"/>
</dbReference>
<dbReference type="InterPro" id="IPR036188">
    <property type="entry name" value="FAD/NAD-bd_sf"/>
</dbReference>
<dbReference type="Proteomes" id="UP000679284">
    <property type="component" value="Chromosome"/>
</dbReference>
<evidence type="ECO:0000256" key="4">
    <source>
        <dbReference type="ARBA" id="ARBA00022630"/>
    </source>
</evidence>
<dbReference type="PANTHER" id="PTHR43876">
    <property type="entry name" value="UBIQUINONE BIOSYNTHESIS MONOOXYGENASE COQ6, MITOCHONDRIAL"/>
    <property type="match status" value="1"/>
</dbReference>
<organism evidence="9 10">
    <name type="scientific">Falsirhodobacter algicola</name>
    <dbReference type="NCBI Taxonomy" id="2692330"/>
    <lineage>
        <taxon>Bacteria</taxon>
        <taxon>Pseudomonadati</taxon>
        <taxon>Pseudomonadota</taxon>
        <taxon>Alphaproteobacteria</taxon>
        <taxon>Rhodobacterales</taxon>
        <taxon>Paracoccaceae</taxon>
        <taxon>Falsirhodobacter</taxon>
    </lineage>
</organism>
<dbReference type="UniPathway" id="UPA00232"/>
<comment type="similarity">
    <text evidence="3">Belongs to the UbiH/COQ6 family.</text>
</comment>
<sequence>MKTDILVSGGGIAGLTAAAAFGSAGYDVICVDPVTDPPEDLRSTAFLQPAIPVLEAAGLWDVLSPEAAPLQVMRIVDAGGVLPEPRVVTEFNAAEISDAPFGWNLPNTLLRRVMTERLAALPNVRHLRGAAAQRLATREAEARVTLSDGGSVQARLVIAADGRDSAMRRAAGIEARVTRYGQKALAFRVGHRVPHENVSTEVHRSGGPFTLVPLPDRDGQHQSAVVWMEAGPEAERLRALPPEDLSRAATERSAGVLGELTLASGVGIFPIIAQIATRMAGERLALMAEAAHVMPPIGAQGLNTSLADLAALLDLARPETLGSAAMLEAYHRRRHGTVRLRAAGIGALNRASMLAPPMMRDLRAALLGGLHAARPLRRALMRAGMGR</sequence>
<evidence type="ECO:0000313" key="10">
    <source>
        <dbReference type="Proteomes" id="UP000679284"/>
    </source>
</evidence>
<evidence type="ECO:0000313" key="9">
    <source>
        <dbReference type="EMBL" id="QUS34921.1"/>
    </source>
</evidence>
<dbReference type="RefSeq" id="WP_211784170.1">
    <property type="nucleotide sequence ID" value="NZ_CP047289.1"/>
</dbReference>
<dbReference type="AlphaFoldDB" id="A0A8J8MQR4"/>
<dbReference type="GO" id="GO:0071949">
    <property type="term" value="F:FAD binding"/>
    <property type="evidence" value="ECO:0007669"/>
    <property type="project" value="InterPro"/>
</dbReference>
<dbReference type="NCBIfam" id="NF005691">
    <property type="entry name" value="PRK07494.1"/>
    <property type="match status" value="1"/>
</dbReference>
<dbReference type="EMBL" id="CP047289">
    <property type="protein sequence ID" value="QUS34921.1"/>
    <property type="molecule type" value="Genomic_DNA"/>
</dbReference>
<dbReference type="GO" id="GO:0006744">
    <property type="term" value="P:ubiquinone biosynthetic process"/>
    <property type="evidence" value="ECO:0007669"/>
    <property type="project" value="UniProtKB-UniPathway"/>
</dbReference>
<comment type="pathway">
    <text evidence="2">Cofactor biosynthesis; ubiquinone biosynthesis.</text>
</comment>
<dbReference type="InterPro" id="IPR051205">
    <property type="entry name" value="UbiH/COQ6_monooxygenase"/>
</dbReference>
<dbReference type="InterPro" id="IPR002938">
    <property type="entry name" value="FAD-bd"/>
</dbReference>
<dbReference type="SUPFAM" id="SSF51905">
    <property type="entry name" value="FAD/NAD(P)-binding domain"/>
    <property type="match status" value="1"/>
</dbReference>
<keyword evidence="5" id="KW-0274">FAD</keyword>
<evidence type="ECO:0000259" key="8">
    <source>
        <dbReference type="Pfam" id="PF01494"/>
    </source>
</evidence>
<dbReference type="GO" id="GO:0004497">
    <property type="term" value="F:monooxygenase activity"/>
    <property type="evidence" value="ECO:0007669"/>
    <property type="project" value="UniProtKB-KW"/>
</dbReference>
<proteinExistence type="inferred from homology"/>
<evidence type="ECO:0000256" key="5">
    <source>
        <dbReference type="ARBA" id="ARBA00022827"/>
    </source>
</evidence>
<evidence type="ECO:0000256" key="2">
    <source>
        <dbReference type="ARBA" id="ARBA00004749"/>
    </source>
</evidence>
<accession>A0A8J8MQR4</accession>
<dbReference type="GO" id="GO:0016705">
    <property type="term" value="F:oxidoreductase activity, acting on paired donors, with incorporation or reduction of molecular oxygen"/>
    <property type="evidence" value="ECO:0007669"/>
    <property type="project" value="InterPro"/>
</dbReference>
<evidence type="ECO:0000256" key="7">
    <source>
        <dbReference type="ARBA" id="ARBA00023033"/>
    </source>
</evidence>